<gene>
    <name evidence="2" type="ORF">ERUC_LOCUS26043</name>
</gene>
<dbReference type="AlphaFoldDB" id="A0ABC8KM37"/>
<protein>
    <submittedName>
        <fullName evidence="2">Uncharacterized protein</fullName>
    </submittedName>
</protein>
<evidence type="ECO:0000256" key="1">
    <source>
        <dbReference type="SAM" id="MobiDB-lite"/>
    </source>
</evidence>
<keyword evidence="3" id="KW-1185">Reference proteome</keyword>
<comment type="caution">
    <text evidence="2">The sequence shown here is derived from an EMBL/GenBank/DDBJ whole genome shotgun (WGS) entry which is preliminary data.</text>
</comment>
<name>A0ABC8KM37_ERUVS</name>
<feature type="region of interest" description="Disordered" evidence="1">
    <location>
        <begin position="27"/>
        <end position="51"/>
    </location>
</feature>
<dbReference type="Proteomes" id="UP001642260">
    <property type="component" value="Unassembled WGS sequence"/>
</dbReference>
<feature type="compositionally biased region" description="Basic and acidic residues" evidence="1">
    <location>
        <begin position="108"/>
        <end position="117"/>
    </location>
</feature>
<evidence type="ECO:0000313" key="2">
    <source>
        <dbReference type="EMBL" id="CAH8360287.1"/>
    </source>
</evidence>
<evidence type="ECO:0000313" key="3">
    <source>
        <dbReference type="Proteomes" id="UP001642260"/>
    </source>
</evidence>
<sequence>MLMPHIQRMAMERRILQGHATFQLSPEGKLPRKRCRPSRPSSAAGEPPRVFTGKCQDELRGNLKAQLKGILEPLEFALVKQMVGFAIEAEEKITAELTAIARSEKGNAEKDLGRGDGDLGASGKEPPKKKRGRPRKSTSASGDCDCDVLVQMVQNPRKVKDYLDELLETKKKCQPKPTEEWCRIFKAGLRGDIQDELAGVLEPLEFSLVKGLAGLAFDAEELLAKKNA</sequence>
<feature type="compositionally biased region" description="Basic residues" evidence="1">
    <location>
        <begin position="127"/>
        <end position="136"/>
    </location>
</feature>
<proteinExistence type="predicted"/>
<reference evidence="2 3" key="1">
    <citation type="submission" date="2022-03" db="EMBL/GenBank/DDBJ databases">
        <authorList>
            <person name="Macdonald S."/>
            <person name="Ahmed S."/>
            <person name="Newling K."/>
        </authorList>
    </citation>
    <scope>NUCLEOTIDE SEQUENCE [LARGE SCALE GENOMIC DNA]</scope>
</reference>
<accession>A0ABC8KM37</accession>
<feature type="region of interest" description="Disordered" evidence="1">
    <location>
        <begin position="108"/>
        <end position="142"/>
    </location>
</feature>
<organism evidence="2 3">
    <name type="scientific">Eruca vesicaria subsp. sativa</name>
    <name type="common">Garden rocket</name>
    <name type="synonym">Eruca sativa</name>
    <dbReference type="NCBI Taxonomy" id="29727"/>
    <lineage>
        <taxon>Eukaryota</taxon>
        <taxon>Viridiplantae</taxon>
        <taxon>Streptophyta</taxon>
        <taxon>Embryophyta</taxon>
        <taxon>Tracheophyta</taxon>
        <taxon>Spermatophyta</taxon>
        <taxon>Magnoliopsida</taxon>
        <taxon>eudicotyledons</taxon>
        <taxon>Gunneridae</taxon>
        <taxon>Pentapetalae</taxon>
        <taxon>rosids</taxon>
        <taxon>malvids</taxon>
        <taxon>Brassicales</taxon>
        <taxon>Brassicaceae</taxon>
        <taxon>Brassiceae</taxon>
        <taxon>Eruca</taxon>
    </lineage>
</organism>
<dbReference type="EMBL" id="CAKOAT010284043">
    <property type="protein sequence ID" value="CAH8360287.1"/>
    <property type="molecule type" value="Genomic_DNA"/>
</dbReference>